<organism evidence="4 5">
    <name type="scientific">Aliiroseovarius salicola</name>
    <dbReference type="NCBI Taxonomy" id="3009082"/>
    <lineage>
        <taxon>Bacteria</taxon>
        <taxon>Pseudomonadati</taxon>
        <taxon>Pseudomonadota</taxon>
        <taxon>Alphaproteobacteria</taxon>
        <taxon>Rhodobacterales</taxon>
        <taxon>Paracoccaceae</taxon>
        <taxon>Aliiroseovarius</taxon>
    </lineage>
</organism>
<comment type="caution">
    <text evidence="4">The sequence shown here is derived from an EMBL/GenBank/DDBJ whole genome shotgun (WGS) entry which is preliminary data.</text>
</comment>
<dbReference type="EMBL" id="JAQIIO010000002">
    <property type="protein sequence ID" value="MDA5093363.1"/>
    <property type="molecule type" value="Genomic_DNA"/>
</dbReference>
<comment type="caution">
    <text evidence="2">Once thought to be involved in copper homeostasis, experiments in E.coli have shown this is not the case.</text>
</comment>
<dbReference type="Proteomes" id="UP001528040">
    <property type="component" value="Unassembled WGS sequence"/>
</dbReference>
<dbReference type="PANTHER" id="PTHR12598">
    <property type="entry name" value="COPPER HOMEOSTASIS PROTEIN CUTC"/>
    <property type="match status" value="1"/>
</dbReference>
<feature type="compositionally biased region" description="Basic and acidic residues" evidence="3">
    <location>
        <begin position="219"/>
        <end position="229"/>
    </location>
</feature>
<reference evidence="4 5" key="1">
    <citation type="submission" date="2023-01" db="EMBL/GenBank/DDBJ databases">
        <authorList>
            <person name="Yoon J.-W."/>
        </authorList>
    </citation>
    <scope>NUCLEOTIDE SEQUENCE [LARGE SCALE GENOMIC DNA]</scope>
    <source>
        <strain evidence="4 5">KMU-50</strain>
    </source>
</reference>
<proteinExistence type="inferred from homology"/>
<name>A0ABT4W0R6_9RHOB</name>
<evidence type="ECO:0000256" key="2">
    <source>
        <dbReference type="HAMAP-Rule" id="MF_00795"/>
    </source>
</evidence>
<dbReference type="HAMAP" id="MF_00795">
    <property type="entry name" value="CutC"/>
    <property type="match status" value="1"/>
</dbReference>
<dbReference type="PANTHER" id="PTHR12598:SF0">
    <property type="entry name" value="COPPER HOMEOSTASIS PROTEIN CUTC HOMOLOG"/>
    <property type="match status" value="1"/>
</dbReference>
<evidence type="ECO:0000313" key="4">
    <source>
        <dbReference type="EMBL" id="MDA5093363.1"/>
    </source>
</evidence>
<accession>A0ABT4W0R6</accession>
<gene>
    <name evidence="2" type="primary">cutC</name>
    <name evidence="4" type="ORF">O2N63_04605</name>
</gene>
<dbReference type="InterPro" id="IPR005627">
    <property type="entry name" value="CutC-like"/>
</dbReference>
<evidence type="ECO:0000256" key="1">
    <source>
        <dbReference type="ARBA" id="ARBA00007768"/>
    </source>
</evidence>
<protein>
    <recommendedName>
        <fullName evidence="2">PF03932 family protein CutC</fullName>
    </recommendedName>
</protein>
<sequence length="237" mass="24627">MLEVCVDTLEGAIAAMKGGAVRVELCSSLSEGGLTPSAGLMQAASKLTIPCYAMIRPRCGLFHFSHDEVGIMLADIEMARQSGLAGVVVGAQHADGTLDMSVLAKLVEAAGPLGKTLHRVIDVVPDPLLAVDQAVLLGFDRVLTSGAQPTAPEGVEMIARMVKRANSQLSVMPGCGLTANNVAEVMTLTGASEAHAACNQPAHGDPAFSDFDPPGGRFETSENEVREMKQAMGTRAT</sequence>
<comment type="similarity">
    <text evidence="1 2">Belongs to the CutC family.</text>
</comment>
<evidence type="ECO:0000256" key="3">
    <source>
        <dbReference type="SAM" id="MobiDB-lite"/>
    </source>
</evidence>
<dbReference type="InterPro" id="IPR036822">
    <property type="entry name" value="CutC-like_dom_sf"/>
</dbReference>
<feature type="region of interest" description="Disordered" evidence="3">
    <location>
        <begin position="200"/>
        <end position="237"/>
    </location>
</feature>
<dbReference type="Pfam" id="PF03932">
    <property type="entry name" value="CutC"/>
    <property type="match status" value="1"/>
</dbReference>
<comment type="subcellular location">
    <subcellularLocation>
        <location evidence="2">Cytoplasm</location>
    </subcellularLocation>
</comment>
<dbReference type="Gene3D" id="3.20.20.380">
    <property type="entry name" value="Copper homeostasis (CutC) domain"/>
    <property type="match status" value="1"/>
</dbReference>
<keyword evidence="5" id="KW-1185">Reference proteome</keyword>
<dbReference type="SUPFAM" id="SSF110395">
    <property type="entry name" value="CutC-like"/>
    <property type="match status" value="1"/>
</dbReference>
<dbReference type="RefSeq" id="WP_271053060.1">
    <property type="nucleotide sequence ID" value="NZ_JAQIIO010000002.1"/>
</dbReference>
<keyword evidence="2" id="KW-0963">Cytoplasm</keyword>
<evidence type="ECO:0000313" key="5">
    <source>
        <dbReference type="Proteomes" id="UP001528040"/>
    </source>
</evidence>